<dbReference type="InterPro" id="IPR007557">
    <property type="entry name" value="PSP1_C"/>
</dbReference>
<feature type="domain" description="PSP1 C-terminal" evidence="1">
    <location>
        <begin position="1"/>
        <end position="39"/>
    </location>
</feature>
<organism evidence="2">
    <name type="scientific">Thermodesulforhabdus norvegica</name>
    <dbReference type="NCBI Taxonomy" id="39841"/>
    <lineage>
        <taxon>Bacteria</taxon>
        <taxon>Pseudomonadati</taxon>
        <taxon>Thermodesulfobacteriota</taxon>
        <taxon>Syntrophobacteria</taxon>
        <taxon>Syntrophobacterales</taxon>
        <taxon>Thermodesulforhabdaceae</taxon>
        <taxon>Thermodesulforhabdus</taxon>
    </lineage>
</organism>
<dbReference type="PROSITE" id="PS51411">
    <property type="entry name" value="PSP1_C"/>
    <property type="match status" value="1"/>
</dbReference>
<evidence type="ECO:0000259" key="1">
    <source>
        <dbReference type="PROSITE" id="PS51411"/>
    </source>
</evidence>
<gene>
    <name evidence="2" type="ORF">ENG14_01515</name>
</gene>
<name>A0A7C0WUK5_9BACT</name>
<dbReference type="PANTHER" id="PTHR43830">
    <property type="entry name" value="PROTEIN PSP1"/>
    <property type="match status" value="1"/>
</dbReference>
<dbReference type="EMBL" id="DQZW01000074">
    <property type="protein sequence ID" value="HDL89566.1"/>
    <property type="molecule type" value="Genomic_DNA"/>
</dbReference>
<evidence type="ECO:0000313" key="2">
    <source>
        <dbReference type="EMBL" id="HDL89566.1"/>
    </source>
</evidence>
<protein>
    <submittedName>
        <fullName evidence="2">Stage 0 sporulation protein</fullName>
    </submittedName>
</protein>
<dbReference type="Pfam" id="PF04468">
    <property type="entry name" value="PSP1"/>
    <property type="match status" value="1"/>
</dbReference>
<feature type="non-terminal residue" evidence="2">
    <location>
        <position position="1"/>
    </location>
</feature>
<sequence length="174" mass="19955">LFDRSKIIFFYTAEGRVDFRELLKDLVRHLRMRIELRQIGVRNRASMVGGIGMCGRPVCCAQFLTKFHPVSIKMAKEQNLSLNPFKISGVCGRLMCCLQYETDIYLLLKQDLPKVGKRIKTEYGEGKVIRQNAIERTVTVELDDGCLVEIAFPPLEYNETVESKYIETGKEEGE</sequence>
<comment type="caution">
    <text evidence="2">The sequence shown here is derived from an EMBL/GenBank/DDBJ whole genome shotgun (WGS) entry which is preliminary data.</text>
</comment>
<dbReference type="Proteomes" id="UP000886355">
    <property type="component" value="Unassembled WGS sequence"/>
</dbReference>
<dbReference type="InterPro" id="IPR047767">
    <property type="entry name" value="PSP1-like"/>
</dbReference>
<accession>A0A7C0WUK5</accession>
<dbReference type="AlphaFoldDB" id="A0A7C0WUK5"/>
<dbReference type="PANTHER" id="PTHR43830:SF3">
    <property type="entry name" value="PROTEIN PSP1"/>
    <property type="match status" value="1"/>
</dbReference>
<dbReference type="NCBIfam" id="NF041131">
    <property type="entry name" value="RicT_YaaT_fam"/>
    <property type="match status" value="1"/>
</dbReference>
<reference evidence="2" key="1">
    <citation type="journal article" date="2020" name="mSystems">
        <title>Genome- and Community-Level Interaction Insights into Carbon Utilization and Element Cycling Functions of Hydrothermarchaeota in Hydrothermal Sediment.</title>
        <authorList>
            <person name="Zhou Z."/>
            <person name="Liu Y."/>
            <person name="Xu W."/>
            <person name="Pan J."/>
            <person name="Luo Z.H."/>
            <person name="Li M."/>
        </authorList>
    </citation>
    <scope>NUCLEOTIDE SEQUENCE [LARGE SCALE GENOMIC DNA]</scope>
    <source>
        <strain evidence="2">HyVt-19</strain>
    </source>
</reference>
<dbReference type="GO" id="GO:0005737">
    <property type="term" value="C:cytoplasm"/>
    <property type="evidence" value="ECO:0007669"/>
    <property type="project" value="TreeGrafter"/>
</dbReference>
<proteinExistence type="predicted"/>